<dbReference type="AlphaFoldDB" id="A0A0G4FDQ0"/>
<dbReference type="GO" id="GO:0005829">
    <property type="term" value="C:cytosol"/>
    <property type="evidence" value="ECO:0007669"/>
    <property type="project" value="TreeGrafter"/>
</dbReference>
<dbReference type="PANTHER" id="PTHR10204:SF34">
    <property type="entry name" value="NAD(P)H DEHYDROGENASE [QUINONE] 1 ISOFORM 1"/>
    <property type="match status" value="1"/>
</dbReference>
<dbReference type="STRING" id="1169540.A0A0G4FDQ0"/>
<sequence length="357" mass="39984">MFWSLELLFESLWLVLTLLLSDLLATLFPTWHKQWLQNLNAKRRYPLYRESGTPDNALIVVAHPAPNVTSLSSRTAAKWEELLAAQGIPFTRVDLSRMGLTGLRDEWMYRYSKYGKGEPSGEIKWLQEELHKARFVILVHPVFWYDVPATLKAFLDQVMTAGFAYKNLPLHPILVFTLNICQFIPGLRGFLRAYGSQGLLRDKKVVICRTTGGPKAGMRVYGHNETVVASAFRFCGAKVLGIETLDMADTGDFLKSKMAKVEGIKMEMAPKDSLSSMSTRSPTCTPTQDQSPAASTVNVPTSPSLSPTRRPSAVAAQRRVDARLARYDKRIERYVRRMKRIAEREASVKGDGALSGG</sequence>
<dbReference type="OrthoDB" id="26889at2759"/>
<dbReference type="PANTHER" id="PTHR10204">
    <property type="entry name" value="NAD P H OXIDOREDUCTASE-RELATED"/>
    <property type="match status" value="1"/>
</dbReference>
<dbReference type="GO" id="GO:0003955">
    <property type="term" value="F:NAD(P)H dehydrogenase (quinone) activity"/>
    <property type="evidence" value="ECO:0007669"/>
    <property type="project" value="TreeGrafter"/>
</dbReference>
<evidence type="ECO:0000313" key="6">
    <source>
        <dbReference type="Proteomes" id="UP000041254"/>
    </source>
</evidence>
<reference evidence="5 6" key="1">
    <citation type="submission" date="2014-11" db="EMBL/GenBank/DDBJ databases">
        <authorList>
            <person name="Zhu J."/>
            <person name="Qi W."/>
            <person name="Song R."/>
        </authorList>
    </citation>
    <scope>NUCLEOTIDE SEQUENCE [LARGE SCALE GENOMIC DNA]</scope>
</reference>
<comment type="similarity">
    <text evidence="1">Belongs to the NAD(P)H dehydrogenase (quinone) family.</text>
</comment>
<dbReference type="Proteomes" id="UP000041254">
    <property type="component" value="Unassembled WGS sequence"/>
</dbReference>
<name>A0A0G4FDQ0_VITBC</name>
<keyword evidence="2" id="KW-0560">Oxidoreductase</keyword>
<dbReference type="Gene3D" id="3.40.50.360">
    <property type="match status" value="1"/>
</dbReference>
<evidence type="ECO:0000259" key="4">
    <source>
        <dbReference type="Pfam" id="PF02525"/>
    </source>
</evidence>
<feature type="compositionally biased region" description="Polar residues" evidence="3">
    <location>
        <begin position="273"/>
        <end position="299"/>
    </location>
</feature>
<feature type="compositionally biased region" description="Low complexity" evidence="3">
    <location>
        <begin position="300"/>
        <end position="312"/>
    </location>
</feature>
<feature type="region of interest" description="Disordered" evidence="3">
    <location>
        <begin position="269"/>
        <end position="318"/>
    </location>
</feature>
<organism evidence="5 6">
    <name type="scientific">Vitrella brassicaformis (strain CCMP3155)</name>
    <dbReference type="NCBI Taxonomy" id="1169540"/>
    <lineage>
        <taxon>Eukaryota</taxon>
        <taxon>Sar</taxon>
        <taxon>Alveolata</taxon>
        <taxon>Colpodellida</taxon>
        <taxon>Vitrellaceae</taxon>
        <taxon>Vitrella</taxon>
    </lineage>
</organism>
<feature type="domain" description="Flavodoxin-like fold" evidence="4">
    <location>
        <begin position="56"/>
        <end position="247"/>
    </location>
</feature>
<evidence type="ECO:0000256" key="2">
    <source>
        <dbReference type="ARBA" id="ARBA00023002"/>
    </source>
</evidence>
<dbReference type="Pfam" id="PF02525">
    <property type="entry name" value="Flavodoxin_2"/>
    <property type="match status" value="1"/>
</dbReference>
<dbReference type="InterPro" id="IPR051545">
    <property type="entry name" value="NAD(P)H_dehydrogenase_qn"/>
</dbReference>
<accession>A0A0G4FDQ0</accession>
<gene>
    <name evidence="5" type="ORF">Vbra_1351</name>
</gene>
<dbReference type="InterPro" id="IPR029039">
    <property type="entry name" value="Flavoprotein-like_sf"/>
</dbReference>
<dbReference type="EMBL" id="CDMY01000407">
    <property type="protein sequence ID" value="CEM11009.1"/>
    <property type="molecule type" value="Genomic_DNA"/>
</dbReference>
<proteinExistence type="inferred from homology"/>
<dbReference type="SUPFAM" id="SSF52218">
    <property type="entry name" value="Flavoproteins"/>
    <property type="match status" value="1"/>
</dbReference>
<dbReference type="InterPro" id="IPR003680">
    <property type="entry name" value="Flavodoxin_fold"/>
</dbReference>
<protein>
    <recommendedName>
        <fullName evidence="4">Flavodoxin-like fold domain-containing protein</fullName>
    </recommendedName>
</protein>
<evidence type="ECO:0000313" key="5">
    <source>
        <dbReference type="EMBL" id="CEM11009.1"/>
    </source>
</evidence>
<dbReference type="InParanoid" id="A0A0G4FDQ0"/>
<dbReference type="VEuPathDB" id="CryptoDB:Vbra_1351"/>
<evidence type="ECO:0000256" key="3">
    <source>
        <dbReference type="SAM" id="MobiDB-lite"/>
    </source>
</evidence>
<keyword evidence="6" id="KW-1185">Reference proteome</keyword>
<evidence type="ECO:0000256" key="1">
    <source>
        <dbReference type="ARBA" id="ARBA00006252"/>
    </source>
</evidence>